<dbReference type="PANTHER" id="PTHR12080:SF56">
    <property type="entry name" value="NATURAL KILLER CELL RECEPTOR 2B4"/>
    <property type="match status" value="1"/>
</dbReference>
<dbReference type="SUPFAM" id="SSF48726">
    <property type="entry name" value="Immunoglobulin"/>
    <property type="match status" value="2"/>
</dbReference>
<reference evidence="8 9" key="1">
    <citation type="submission" date="2021-05" db="EMBL/GenBank/DDBJ databases">
        <authorList>
            <person name="Zahm M."/>
            <person name="Klopp C."/>
            <person name="Cabau C."/>
            <person name="Kuhl H."/>
            <person name="Suciu R."/>
            <person name="Ciorpac M."/>
            <person name="Holostenco D."/>
            <person name="Gessner J."/>
            <person name="Wuertz S."/>
            <person name="Hohne C."/>
            <person name="Stock M."/>
            <person name="Gislard M."/>
            <person name="Lluch J."/>
            <person name="Milhes M."/>
            <person name="Lampietro C."/>
            <person name="Lopez Roques C."/>
            <person name="Donnadieu C."/>
            <person name="Du K."/>
            <person name="Schartl M."/>
            <person name="Guiguen Y."/>
        </authorList>
    </citation>
    <scope>NUCLEOTIDE SEQUENCE [LARGE SCALE GENOMIC DNA]</scope>
    <source>
        <strain evidence="8">Hh-F2</strain>
        <tissue evidence="8">Blood</tissue>
    </source>
</reference>
<name>A0ABR0Y7Y0_HUSHU</name>
<proteinExistence type="predicted"/>
<evidence type="ECO:0000313" key="9">
    <source>
        <dbReference type="Proteomes" id="UP001369086"/>
    </source>
</evidence>
<keyword evidence="9" id="KW-1185">Reference proteome</keyword>
<dbReference type="InterPro" id="IPR024303">
    <property type="entry name" value="NK_rcpt_2B4_Ig_dom"/>
</dbReference>
<keyword evidence="4" id="KW-0325">Glycoprotein</keyword>
<keyword evidence="5" id="KW-1133">Transmembrane helix</keyword>
<dbReference type="InterPro" id="IPR015631">
    <property type="entry name" value="CD2/SLAM_rcpt"/>
</dbReference>
<dbReference type="Pfam" id="PF11465">
    <property type="entry name" value="Receptor_2B4"/>
    <property type="match status" value="1"/>
</dbReference>
<comment type="subcellular location">
    <subcellularLocation>
        <location evidence="1">Membrane</location>
    </subcellularLocation>
</comment>
<dbReference type="InterPro" id="IPR007110">
    <property type="entry name" value="Ig-like_dom"/>
</dbReference>
<dbReference type="Proteomes" id="UP001369086">
    <property type="component" value="Unassembled WGS sequence"/>
</dbReference>
<dbReference type="InterPro" id="IPR013783">
    <property type="entry name" value="Ig-like_fold"/>
</dbReference>
<evidence type="ECO:0000256" key="1">
    <source>
        <dbReference type="ARBA" id="ARBA00004370"/>
    </source>
</evidence>
<feature type="chain" id="PRO_5046184012" evidence="6">
    <location>
        <begin position="20"/>
        <end position="260"/>
    </location>
</feature>
<dbReference type="Gene3D" id="2.60.40.10">
    <property type="entry name" value="Immunoglobulins"/>
    <property type="match status" value="2"/>
</dbReference>
<dbReference type="PROSITE" id="PS50835">
    <property type="entry name" value="IG_LIKE"/>
    <property type="match status" value="1"/>
</dbReference>
<evidence type="ECO:0000256" key="5">
    <source>
        <dbReference type="SAM" id="Phobius"/>
    </source>
</evidence>
<keyword evidence="2 6" id="KW-0732">Signal</keyword>
<evidence type="ECO:0000256" key="4">
    <source>
        <dbReference type="ARBA" id="ARBA00023180"/>
    </source>
</evidence>
<accession>A0ABR0Y7Y0</accession>
<comment type="caution">
    <text evidence="8">The sequence shown here is derived from an EMBL/GenBank/DDBJ whole genome shotgun (WGS) entry which is preliminary data.</text>
</comment>
<gene>
    <name evidence="8" type="ORF">HHUSO_G33279</name>
</gene>
<dbReference type="InterPro" id="IPR036179">
    <property type="entry name" value="Ig-like_dom_sf"/>
</dbReference>
<feature type="signal peptide" evidence="6">
    <location>
        <begin position="1"/>
        <end position="19"/>
    </location>
</feature>
<dbReference type="EMBL" id="JAHFZB010000043">
    <property type="protein sequence ID" value="KAK6468554.1"/>
    <property type="molecule type" value="Genomic_DNA"/>
</dbReference>
<evidence type="ECO:0000259" key="7">
    <source>
        <dbReference type="PROSITE" id="PS50835"/>
    </source>
</evidence>
<evidence type="ECO:0000256" key="3">
    <source>
        <dbReference type="ARBA" id="ARBA00023136"/>
    </source>
</evidence>
<organism evidence="8 9">
    <name type="scientific">Huso huso</name>
    <name type="common">Beluga</name>
    <name type="synonym">Acipenser huso</name>
    <dbReference type="NCBI Taxonomy" id="61971"/>
    <lineage>
        <taxon>Eukaryota</taxon>
        <taxon>Metazoa</taxon>
        <taxon>Chordata</taxon>
        <taxon>Craniata</taxon>
        <taxon>Vertebrata</taxon>
        <taxon>Euteleostomi</taxon>
        <taxon>Actinopterygii</taxon>
        <taxon>Chondrostei</taxon>
        <taxon>Acipenseriformes</taxon>
        <taxon>Acipenseridae</taxon>
        <taxon>Huso</taxon>
    </lineage>
</organism>
<feature type="domain" description="Ig-like" evidence="7">
    <location>
        <begin position="124"/>
        <end position="203"/>
    </location>
</feature>
<dbReference type="PANTHER" id="PTHR12080">
    <property type="entry name" value="SIGNALING LYMPHOCYTIC ACTIVATION MOLECULE"/>
    <property type="match status" value="1"/>
</dbReference>
<keyword evidence="5" id="KW-0812">Transmembrane</keyword>
<keyword evidence="3 5" id="KW-0472">Membrane</keyword>
<feature type="transmembrane region" description="Helical" evidence="5">
    <location>
        <begin position="219"/>
        <end position="242"/>
    </location>
</feature>
<evidence type="ECO:0000256" key="6">
    <source>
        <dbReference type="SAM" id="SignalP"/>
    </source>
</evidence>
<protein>
    <submittedName>
        <fullName evidence="8">SLAM family member 9-like</fullName>
    </submittedName>
</protein>
<evidence type="ECO:0000256" key="2">
    <source>
        <dbReference type="ARBA" id="ARBA00022729"/>
    </source>
</evidence>
<evidence type="ECO:0000313" key="8">
    <source>
        <dbReference type="EMBL" id="KAK6468554.1"/>
    </source>
</evidence>
<sequence length="260" mass="29790">MKDLLLTVLLHCLISGTWSESNPIDRYGIDGESFHLDVGEYNNMTFKKFLWLYADKKNLVEYTSETEHVDNYNKQNKFEFDEKNFSLLIKNLEKTDSGLYKAETVQDDGERIHVVTYKLSVQAPVSKPVITNTSDPEGECNSTLKCTVENGTEHSITWLGNGINSTMTHRRSSELCLDNITCNSWPLTCYAENKVSNSSETIEALQCERPSNSGLQLNLWLILSVGIIGIIIPIIIIIRIFWIKHRNKKKVMEVFHFYTL</sequence>